<comment type="caution">
    <text evidence="2">The sequence shown here is derived from an EMBL/GenBank/DDBJ whole genome shotgun (WGS) entry which is preliminary data.</text>
</comment>
<feature type="transmembrane region" description="Helical" evidence="1">
    <location>
        <begin position="105"/>
        <end position="130"/>
    </location>
</feature>
<dbReference type="AlphaFoldDB" id="A0A427ADJ5"/>
<sequence length="231" mass="26275">MRTAYYRAVPPIGAVSAPRYQKKREKKRENLESDATLSISIHRLRAISLLTRSVARSLLPAGDFFSPRREKERGNIPLVTPINLVSPCAFPVCYCLPMGFRDDSFIVYVNYISFFLFHVVLILAIAKVAICRFQQNMETYRNLITQSMYDKQLDSGRGTLLHLCDDVIQQEVGHHTELSDQPCNNIEKVLLSMTFSPLFHLTKFFICAGQRGYSFLFYSDGARKGHNGGPD</sequence>
<evidence type="ECO:0000256" key="1">
    <source>
        <dbReference type="SAM" id="Phobius"/>
    </source>
</evidence>
<evidence type="ECO:0000313" key="2">
    <source>
        <dbReference type="EMBL" id="RRT74280.1"/>
    </source>
</evidence>
<dbReference type="PANTHER" id="PTHR33645:SF4">
    <property type="entry name" value="OS01G0929000 PROTEIN"/>
    <property type="match status" value="1"/>
</dbReference>
<proteinExistence type="predicted"/>
<name>A0A427ADJ5_ENSVE</name>
<feature type="transmembrane region" description="Helical" evidence="1">
    <location>
        <begin position="78"/>
        <end position="99"/>
    </location>
</feature>
<reference evidence="2 3" key="1">
    <citation type="journal article" date="2014" name="Agronomy (Basel)">
        <title>A Draft Genome Sequence for Ensete ventricosum, the Drought-Tolerant Tree Against Hunger.</title>
        <authorList>
            <person name="Harrison J."/>
            <person name="Moore K.A."/>
            <person name="Paszkiewicz K."/>
            <person name="Jones T."/>
            <person name="Grant M."/>
            <person name="Ambacheew D."/>
            <person name="Muzemil S."/>
            <person name="Studholme D.J."/>
        </authorList>
    </citation>
    <scope>NUCLEOTIDE SEQUENCE [LARGE SCALE GENOMIC DNA]</scope>
</reference>
<dbReference type="Proteomes" id="UP000287651">
    <property type="component" value="Unassembled WGS sequence"/>
</dbReference>
<protein>
    <submittedName>
        <fullName evidence="2">Uncharacterized protein</fullName>
    </submittedName>
</protein>
<dbReference type="PANTHER" id="PTHR33645">
    <property type="entry name" value="AMINOPEPTIDASE (DUF3754)"/>
    <property type="match status" value="1"/>
</dbReference>
<evidence type="ECO:0000313" key="3">
    <source>
        <dbReference type="Proteomes" id="UP000287651"/>
    </source>
</evidence>
<keyword evidence="1" id="KW-0812">Transmembrane</keyword>
<gene>
    <name evidence="2" type="ORF">B296_00005065</name>
</gene>
<accession>A0A427ADJ5</accession>
<keyword evidence="1" id="KW-1133">Transmembrane helix</keyword>
<keyword evidence="1" id="KW-0472">Membrane</keyword>
<dbReference type="EMBL" id="AMZH03002820">
    <property type="protein sequence ID" value="RRT74280.1"/>
    <property type="molecule type" value="Genomic_DNA"/>
</dbReference>
<organism evidence="2 3">
    <name type="scientific">Ensete ventricosum</name>
    <name type="common">Abyssinian banana</name>
    <name type="synonym">Musa ensete</name>
    <dbReference type="NCBI Taxonomy" id="4639"/>
    <lineage>
        <taxon>Eukaryota</taxon>
        <taxon>Viridiplantae</taxon>
        <taxon>Streptophyta</taxon>
        <taxon>Embryophyta</taxon>
        <taxon>Tracheophyta</taxon>
        <taxon>Spermatophyta</taxon>
        <taxon>Magnoliopsida</taxon>
        <taxon>Liliopsida</taxon>
        <taxon>Zingiberales</taxon>
        <taxon>Musaceae</taxon>
        <taxon>Ensete</taxon>
    </lineage>
</organism>